<organism evidence="2 3">
    <name type="scientific">Usitatibacter palustris</name>
    <dbReference type="NCBI Taxonomy" id="2732487"/>
    <lineage>
        <taxon>Bacteria</taxon>
        <taxon>Pseudomonadati</taxon>
        <taxon>Pseudomonadota</taxon>
        <taxon>Betaproteobacteria</taxon>
        <taxon>Nitrosomonadales</taxon>
        <taxon>Usitatibacteraceae</taxon>
        <taxon>Usitatibacter</taxon>
    </lineage>
</organism>
<name>A0A6M4HEL1_9PROT</name>
<evidence type="ECO:0008006" key="4">
    <source>
        <dbReference type="Google" id="ProtNLM"/>
    </source>
</evidence>
<dbReference type="InterPro" id="IPR045936">
    <property type="entry name" value="DUF6356"/>
</dbReference>
<gene>
    <name evidence="2" type="ORF">DSM104440_03272</name>
</gene>
<dbReference type="Pfam" id="PF19883">
    <property type="entry name" value="DUF6356"/>
    <property type="match status" value="1"/>
</dbReference>
<accession>A0A6M4HEL1</accession>
<evidence type="ECO:0000313" key="3">
    <source>
        <dbReference type="Proteomes" id="UP000503096"/>
    </source>
</evidence>
<dbReference type="Proteomes" id="UP000503096">
    <property type="component" value="Chromosome"/>
</dbReference>
<keyword evidence="1" id="KW-0472">Membrane</keyword>
<dbReference type="RefSeq" id="WP_171164527.1">
    <property type="nucleotide sequence ID" value="NZ_CP053073.1"/>
</dbReference>
<evidence type="ECO:0000256" key="1">
    <source>
        <dbReference type="SAM" id="Phobius"/>
    </source>
</evidence>
<dbReference type="EMBL" id="CP053073">
    <property type="protein sequence ID" value="QJR16437.1"/>
    <property type="molecule type" value="Genomic_DNA"/>
</dbReference>
<proteinExistence type="predicted"/>
<sequence>MRNPFTAHPNDVGESYWQHAFFAMRYGVKMTLGGIAAFFHGLFPFLFRTTASRITDELSATLAASRRQGLDKKDPK</sequence>
<dbReference type="KEGG" id="upl:DSM104440_03272"/>
<reference evidence="2 3" key="1">
    <citation type="submission" date="2020-04" db="EMBL/GenBank/DDBJ databases">
        <title>Usitatibacter rugosus gen. nov., sp. nov. and Usitatibacter palustris sp. nov., novel members of Usitatibacteraceae fam. nov. within the order Nitrosomonadales isolated from soil.</title>
        <authorList>
            <person name="Huber K.J."/>
            <person name="Neumann-Schaal M."/>
            <person name="Geppert A."/>
            <person name="Luckner M."/>
            <person name="Wanner G."/>
            <person name="Overmann J."/>
        </authorList>
    </citation>
    <scope>NUCLEOTIDE SEQUENCE [LARGE SCALE GENOMIC DNA]</scope>
    <source>
        <strain evidence="2 3">Swamp67</strain>
    </source>
</reference>
<keyword evidence="1" id="KW-0812">Transmembrane</keyword>
<keyword evidence="3" id="KW-1185">Reference proteome</keyword>
<keyword evidence="1" id="KW-1133">Transmembrane helix</keyword>
<feature type="transmembrane region" description="Helical" evidence="1">
    <location>
        <begin position="26"/>
        <end position="47"/>
    </location>
</feature>
<dbReference type="InParanoid" id="A0A6M4HEL1"/>
<protein>
    <recommendedName>
        <fullName evidence="4">Capsule biosynthesis protein</fullName>
    </recommendedName>
</protein>
<dbReference type="AlphaFoldDB" id="A0A6M4HEL1"/>
<evidence type="ECO:0000313" key="2">
    <source>
        <dbReference type="EMBL" id="QJR16437.1"/>
    </source>
</evidence>